<feature type="transmembrane region" description="Helical" evidence="1">
    <location>
        <begin position="85"/>
        <end position="105"/>
    </location>
</feature>
<keyword evidence="1" id="KW-0812">Transmembrane</keyword>
<reference evidence="3" key="1">
    <citation type="submission" date="2016-10" db="EMBL/GenBank/DDBJ databases">
        <authorList>
            <person name="Varghese N."/>
            <person name="Submissions S."/>
        </authorList>
    </citation>
    <scope>NUCLEOTIDE SEQUENCE [LARGE SCALE GENOMIC DNA]</scope>
    <source>
        <strain evidence="3">CGMCC 1.11101</strain>
    </source>
</reference>
<feature type="transmembrane region" description="Helical" evidence="1">
    <location>
        <begin position="25"/>
        <end position="45"/>
    </location>
</feature>
<feature type="transmembrane region" description="Helical" evidence="1">
    <location>
        <begin position="51"/>
        <end position="73"/>
    </location>
</feature>
<keyword evidence="3" id="KW-1185">Reference proteome</keyword>
<dbReference type="AlphaFoldDB" id="A0A1I5CC48"/>
<feature type="transmembrane region" description="Helical" evidence="1">
    <location>
        <begin position="144"/>
        <end position="161"/>
    </location>
</feature>
<feature type="transmembrane region" description="Helical" evidence="1">
    <location>
        <begin position="111"/>
        <end position="132"/>
    </location>
</feature>
<evidence type="ECO:0000313" key="2">
    <source>
        <dbReference type="EMBL" id="SFN84362.1"/>
    </source>
</evidence>
<organism evidence="2 3">
    <name type="scientific">Mycetocola miduiensis</name>
    <dbReference type="NCBI Taxonomy" id="995034"/>
    <lineage>
        <taxon>Bacteria</taxon>
        <taxon>Bacillati</taxon>
        <taxon>Actinomycetota</taxon>
        <taxon>Actinomycetes</taxon>
        <taxon>Micrococcales</taxon>
        <taxon>Microbacteriaceae</taxon>
        <taxon>Mycetocola</taxon>
    </lineage>
</organism>
<proteinExistence type="predicted"/>
<keyword evidence="1" id="KW-0472">Membrane</keyword>
<protein>
    <submittedName>
        <fullName evidence="2">Uncharacterized protein</fullName>
    </submittedName>
</protein>
<accession>A0A1I5CC48</accession>
<gene>
    <name evidence="2" type="ORF">SAMN05216219_2330</name>
</gene>
<evidence type="ECO:0000313" key="3">
    <source>
        <dbReference type="Proteomes" id="UP000198867"/>
    </source>
</evidence>
<dbReference type="EMBL" id="FOVM01000006">
    <property type="protein sequence ID" value="SFN84362.1"/>
    <property type="molecule type" value="Genomic_DNA"/>
</dbReference>
<dbReference type="Proteomes" id="UP000198867">
    <property type="component" value="Unassembled WGS sequence"/>
</dbReference>
<sequence length="225" mass="23024">MKEALPVATPVTAVPHGTAQSRSRYWLVPVARAAVAAVAAIVITFSQNHSAGLGLTVFGAFAVLTGLVILAGSRSLTADGVAHHVFVAQAILTLAAGGVALAFAASASLPVFFAAVLIWALLTGALELYSGFRMRGRSPLARDWMTIGVVTVLLAVAFLVVPQGLDQQFTGPDGVERSLTASIVAVGVFGAYAAIVAVLLVIGGFSLKWGTDPSGRVAPETESQS</sequence>
<keyword evidence="1" id="KW-1133">Transmembrane helix</keyword>
<feature type="transmembrane region" description="Helical" evidence="1">
    <location>
        <begin position="181"/>
        <end position="207"/>
    </location>
</feature>
<dbReference type="STRING" id="995034.SAMN05216219_2330"/>
<name>A0A1I5CC48_9MICO</name>
<evidence type="ECO:0000256" key="1">
    <source>
        <dbReference type="SAM" id="Phobius"/>
    </source>
</evidence>